<proteinExistence type="predicted"/>
<dbReference type="Pfam" id="PF02157">
    <property type="entry name" value="Man-6-P_recep"/>
    <property type="match status" value="1"/>
</dbReference>
<dbReference type="PANTHER" id="PTHR15071:SF0">
    <property type="entry name" value="MANNOSE 6-PHOSPHATE RECEPTOR-LIKE PROTEIN 1"/>
    <property type="match status" value="1"/>
</dbReference>
<organism evidence="4 5">
    <name type="scientific">Patiria miniata</name>
    <name type="common">Bat star</name>
    <name type="synonym">Asterina miniata</name>
    <dbReference type="NCBI Taxonomy" id="46514"/>
    <lineage>
        <taxon>Eukaryota</taxon>
        <taxon>Metazoa</taxon>
        <taxon>Echinodermata</taxon>
        <taxon>Eleutherozoa</taxon>
        <taxon>Asterozoa</taxon>
        <taxon>Asteroidea</taxon>
        <taxon>Valvatacea</taxon>
        <taxon>Valvatida</taxon>
        <taxon>Asterinidae</taxon>
        <taxon>Patiria</taxon>
    </lineage>
</organism>
<evidence type="ECO:0008006" key="6">
    <source>
        <dbReference type="Google" id="ProtNLM"/>
    </source>
</evidence>
<keyword evidence="2" id="KW-0812">Transmembrane</keyword>
<feature type="signal peptide" evidence="3">
    <location>
        <begin position="1"/>
        <end position="20"/>
    </location>
</feature>
<dbReference type="InterPro" id="IPR009011">
    <property type="entry name" value="Man6P_isomerase_rcpt-bd_dom_sf"/>
</dbReference>
<dbReference type="Proteomes" id="UP000887568">
    <property type="component" value="Unplaced"/>
</dbReference>
<feature type="transmembrane region" description="Helical" evidence="2">
    <location>
        <begin position="183"/>
        <end position="207"/>
    </location>
</feature>
<dbReference type="AlphaFoldDB" id="A0A913YZW2"/>
<reference evidence="4" key="1">
    <citation type="submission" date="2022-11" db="UniProtKB">
        <authorList>
            <consortium name="EnsemblMetazoa"/>
        </authorList>
    </citation>
    <scope>IDENTIFICATION</scope>
</reference>
<keyword evidence="1" id="KW-0325">Glycoprotein</keyword>
<evidence type="ECO:0000256" key="2">
    <source>
        <dbReference type="SAM" id="Phobius"/>
    </source>
</evidence>
<dbReference type="OMA" id="NIVACQQ"/>
<sequence>MFSLSVSLFVWLLVLKLYHALPECTQIDECSCALYDGKQINIRSLGTKGKPRFAYQEQPDDKDYECTYNPCYDFSDDNCKNVIACQTTKDRTSSLGLGIAATAKWGSQTGESYTISYEDTVTSRSALIELQCDESATAPSLQVLGEEPGEAGRMYFILTTNCACPGKCQGPTPTKQPGGGLPISVGSIICISFSALLLIYFICGVLFMKFVRGAVGRELIPNVSLWAGLPGNVKDGFMLVFSCGKRTKYDKI</sequence>
<keyword evidence="2" id="KW-0472">Membrane</keyword>
<name>A0A913YZW2_PATMI</name>
<evidence type="ECO:0000313" key="5">
    <source>
        <dbReference type="Proteomes" id="UP000887568"/>
    </source>
</evidence>
<keyword evidence="2" id="KW-1133">Transmembrane helix</keyword>
<evidence type="ECO:0000256" key="1">
    <source>
        <dbReference type="ARBA" id="ARBA00023180"/>
    </source>
</evidence>
<dbReference type="PANTHER" id="PTHR15071">
    <property type="entry name" value="MANNOSE-6-PHOSPHATE RECEPTOR FAMILY MEMBER"/>
    <property type="match status" value="1"/>
</dbReference>
<dbReference type="SUPFAM" id="SSF50911">
    <property type="entry name" value="Mannose 6-phosphate receptor domain"/>
    <property type="match status" value="1"/>
</dbReference>
<feature type="chain" id="PRO_5037872291" description="Cation-dependent mannose-6-phosphate receptor" evidence="3">
    <location>
        <begin position="21"/>
        <end position="252"/>
    </location>
</feature>
<dbReference type="EnsemblMetazoa" id="XM_038189306.1">
    <property type="protein sequence ID" value="XP_038045234.1"/>
    <property type="gene ID" value="LOC119719810"/>
</dbReference>
<dbReference type="RefSeq" id="XP_038045234.1">
    <property type="nucleotide sequence ID" value="XM_038189306.1"/>
</dbReference>
<evidence type="ECO:0000256" key="3">
    <source>
        <dbReference type="SAM" id="SignalP"/>
    </source>
</evidence>
<dbReference type="GO" id="GO:0000139">
    <property type="term" value="C:Golgi membrane"/>
    <property type="evidence" value="ECO:0007669"/>
    <property type="project" value="UniProtKB-SubCell"/>
</dbReference>
<accession>A0A913YZW2</accession>
<keyword evidence="5" id="KW-1185">Reference proteome</keyword>
<dbReference type="Gene3D" id="2.70.130.10">
    <property type="entry name" value="Mannose-6-phosphate receptor binding domain"/>
    <property type="match status" value="1"/>
</dbReference>
<keyword evidence="3" id="KW-0732">Signal</keyword>
<dbReference type="GeneID" id="119719810"/>
<dbReference type="InterPro" id="IPR028927">
    <property type="entry name" value="Man-6-P_rcpt"/>
</dbReference>
<evidence type="ECO:0000313" key="4">
    <source>
        <dbReference type="EnsemblMetazoa" id="XP_038045234.1"/>
    </source>
</evidence>
<dbReference type="OrthoDB" id="29460at2759"/>
<dbReference type="GO" id="GO:0005802">
    <property type="term" value="C:trans-Golgi network"/>
    <property type="evidence" value="ECO:0007669"/>
    <property type="project" value="TreeGrafter"/>
</dbReference>
<protein>
    <recommendedName>
        <fullName evidence="6">Cation-dependent mannose-6-phosphate receptor</fullName>
    </recommendedName>
</protein>